<gene>
    <name evidence="4" type="ORF">US36_C0007G0019</name>
</gene>
<dbReference type="PANTHER" id="PTHR33393">
    <property type="entry name" value="POLYGLUTAMINE SYNTHESIS ACCESSORY PROTEIN RV0574C-RELATED"/>
    <property type="match status" value="1"/>
</dbReference>
<keyword evidence="2" id="KW-0472">Membrane</keyword>
<evidence type="ECO:0000256" key="1">
    <source>
        <dbReference type="ARBA" id="ARBA00005662"/>
    </source>
</evidence>
<dbReference type="Proteomes" id="UP000034044">
    <property type="component" value="Unassembled WGS sequence"/>
</dbReference>
<dbReference type="InterPro" id="IPR029052">
    <property type="entry name" value="Metallo-depent_PP-like"/>
</dbReference>
<dbReference type="PANTHER" id="PTHR33393:SF11">
    <property type="entry name" value="POLYGLUTAMINE SYNTHESIS ACCESSORY PROTEIN RV0574C-RELATED"/>
    <property type="match status" value="1"/>
</dbReference>
<keyword evidence="2" id="KW-1133">Transmembrane helix</keyword>
<evidence type="ECO:0000259" key="3">
    <source>
        <dbReference type="SMART" id="SM00854"/>
    </source>
</evidence>
<feature type="transmembrane region" description="Helical" evidence="2">
    <location>
        <begin position="6"/>
        <end position="23"/>
    </location>
</feature>
<name>A0A0G0J3D0_9BACT</name>
<dbReference type="InterPro" id="IPR019079">
    <property type="entry name" value="Capsule_synth_CapA"/>
</dbReference>
<dbReference type="Pfam" id="PF09587">
    <property type="entry name" value="PGA_cap"/>
    <property type="match status" value="1"/>
</dbReference>
<sequence length="358" mass="40358">MRYFYFSIFFVILLLIFGLLFYFNRQFLKFSENAISADLQANLLAIKDNEIRIKNNLSEEKPINLLFVGDIMLDRGVGSVVSNYNNYRYPFLKTFEILETADLTFGNLEGSISKNGKKQGSIYSFRFDPVALEGLKFAGFDVLSLANNHILDYGREAMENTISILKENNIVPIGAGKNQFEANNPIISEINNTKIAFLAYADMNPKGFEAGENYSGISSFELEQVINKIKEIKTLGVADIVIISFHWGEEYENRSNKNQQKLGRALAEAGADLIIGHHPHVVQEVELYPSSPSAASEGRSKNSWIAYSLGNFIFDQNFSKETMKGLMIKAKIQNKKIVEIEPIEIKINDSFQPEAISL</sequence>
<evidence type="ECO:0000313" key="4">
    <source>
        <dbReference type="EMBL" id="KKQ22686.1"/>
    </source>
</evidence>
<keyword evidence="2" id="KW-0812">Transmembrane</keyword>
<dbReference type="EMBL" id="LBSR01000007">
    <property type="protein sequence ID" value="KKQ22686.1"/>
    <property type="molecule type" value="Genomic_DNA"/>
</dbReference>
<evidence type="ECO:0000256" key="2">
    <source>
        <dbReference type="SAM" id="Phobius"/>
    </source>
</evidence>
<comment type="similarity">
    <text evidence="1">Belongs to the CapA family.</text>
</comment>
<proteinExistence type="inferred from homology"/>
<feature type="domain" description="Capsule synthesis protein CapA" evidence="3">
    <location>
        <begin position="64"/>
        <end position="316"/>
    </location>
</feature>
<evidence type="ECO:0000313" key="5">
    <source>
        <dbReference type="Proteomes" id="UP000034044"/>
    </source>
</evidence>
<reference evidence="4 5" key="1">
    <citation type="journal article" date="2015" name="Nature">
        <title>rRNA introns, odd ribosomes, and small enigmatic genomes across a large radiation of phyla.</title>
        <authorList>
            <person name="Brown C.T."/>
            <person name="Hug L.A."/>
            <person name="Thomas B.C."/>
            <person name="Sharon I."/>
            <person name="Castelle C.J."/>
            <person name="Singh A."/>
            <person name="Wilkins M.J."/>
            <person name="Williams K.H."/>
            <person name="Banfield J.F."/>
        </authorList>
    </citation>
    <scope>NUCLEOTIDE SEQUENCE [LARGE SCALE GENOMIC DNA]</scope>
</reference>
<dbReference type="InterPro" id="IPR052169">
    <property type="entry name" value="CW_Biosynth-Accessory"/>
</dbReference>
<dbReference type="AlphaFoldDB" id="A0A0G0J3D0"/>
<dbReference type="SUPFAM" id="SSF56300">
    <property type="entry name" value="Metallo-dependent phosphatases"/>
    <property type="match status" value="1"/>
</dbReference>
<protein>
    <submittedName>
        <fullName evidence="4">Poly-gamma-glutamate biosynthesis protein</fullName>
    </submittedName>
</protein>
<accession>A0A0G0J3D0</accession>
<dbReference type="CDD" id="cd07381">
    <property type="entry name" value="MPP_CapA"/>
    <property type="match status" value="1"/>
</dbReference>
<comment type="caution">
    <text evidence="4">The sequence shown here is derived from an EMBL/GenBank/DDBJ whole genome shotgun (WGS) entry which is preliminary data.</text>
</comment>
<dbReference type="SMART" id="SM00854">
    <property type="entry name" value="PGA_cap"/>
    <property type="match status" value="1"/>
</dbReference>
<organism evidence="4 5">
    <name type="scientific">Candidatus Wolfebacteria bacterium GW2011_GWC1_37_10</name>
    <dbReference type="NCBI Taxonomy" id="1619010"/>
    <lineage>
        <taxon>Bacteria</taxon>
        <taxon>Candidatus Wolfeibacteriota</taxon>
    </lineage>
</organism>
<dbReference type="Gene3D" id="3.60.21.10">
    <property type="match status" value="1"/>
</dbReference>